<evidence type="ECO:0000259" key="2">
    <source>
        <dbReference type="Pfam" id="PF04961"/>
    </source>
</evidence>
<evidence type="ECO:0000256" key="1">
    <source>
        <dbReference type="SAM" id="Coils"/>
    </source>
</evidence>
<dbReference type="Gene3D" id="1.20.120.680">
    <property type="entry name" value="Formiminotetrahydrofolate cyclodeaminase monomer, up-and-down helical bundle"/>
    <property type="match status" value="1"/>
</dbReference>
<sequence length="208" mass="22708">MIREKKIAEFMEEFASKSPTPGGGSAAALSGALGAVSTCMVASLTVGKDDYADVQEEMEELIDATTQLKEDYLDLVNEDMEVFGEYMDALQMPKETDEEKELRDKTMKKASIEATEVPFTMAKKSVDILKQAVIAAKKGNSHAVSDAGVGAIEAWAALEAAELNVNINLAFMSDEEYVAEKRKAMEELKAEAKELKEEVLKITNEKIG</sequence>
<dbReference type="InterPro" id="IPR007044">
    <property type="entry name" value="Cyclodeamin/CycHdrlase"/>
</dbReference>
<feature type="domain" description="Cyclodeaminase/cyclohydrolase" evidence="2">
    <location>
        <begin position="7"/>
        <end position="186"/>
    </location>
</feature>
<dbReference type="AlphaFoldDB" id="A0A1T4LE40"/>
<reference evidence="4" key="1">
    <citation type="submission" date="2017-02" db="EMBL/GenBank/DDBJ databases">
        <authorList>
            <person name="Varghese N."/>
            <person name="Submissions S."/>
        </authorList>
    </citation>
    <scope>NUCLEOTIDE SEQUENCE [LARGE SCALE GENOMIC DNA]</scope>
    <source>
        <strain evidence="4">ATCC BAA-73</strain>
    </source>
</reference>
<dbReference type="Proteomes" id="UP000190625">
    <property type="component" value="Unassembled WGS sequence"/>
</dbReference>
<keyword evidence="1" id="KW-0175">Coiled coil</keyword>
<dbReference type="GO" id="GO:0003824">
    <property type="term" value="F:catalytic activity"/>
    <property type="evidence" value="ECO:0007669"/>
    <property type="project" value="InterPro"/>
</dbReference>
<evidence type="ECO:0000313" key="4">
    <source>
        <dbReference type="Proteomes" id="UP000190625"/>
    </source>
</evidence>
<dbReference type="Pfam" id="PF04961">
    <property type="entry name" value="FTCD_C"/>
    <property type="match status" value="1"/>
</dbReference>
<dbReference type="InterPro" id="IPR036178">
    <property type="entry name" value="Formintransfe-cycloase-like_sf"/>
</dbReference>
<dbReference type="STRING" id="142842.SAMN02745118_01103"/>
<protein>
    <submittedName>
        <fullName evidence="3">Formiminotetrahydrofolate cyclodeaminase</fullName>
    </submittedName>
</protein>
<keyword evidence="4" id="KW-1185">Reference proteome</keyword>
<organism evidence="3 4">
    <name type="scientific">Selenihalanaerobacter shriftii</name>
    <dbReference type="NCBI Taxonomy" id="142842"/>
    <lineage>
        <taxon>Bacteria</taxon>
        <taxon>Bacillati</taxon>
        <taxon>Bacillota</taxon>
        <taxon>Clostridia</taxon>
        <taxon>Halanaerobiales</taxon>
        <taxon>Halobacteroidaceae</taxon>
        <taxon>Selenihalanaerobacter</taxon>
    </lineage>
</organism>
<feature type="coiled-coil region" evidence="1">
    <location>
        <begin position="178"/>
        <end position="205"/>
    </location>
</feature>
<dbReference type="OrthoDB" id="7959174at2"/>
<accession>A0A1T4LE40</accession>
<dbReference type="EMBL" id="FUWM01000008">
    <property type="protein sequence ID" value="SJZ53072.1"/>
    <property type="molecule type" value="Genomic_DNA"/>
</dbReference>
<dbReference type="SUPFAM" id="SSF101262">
    <property type="entry name" value="Methenyltetrahydrofolate cyclohydrolase-like"/>
    <property type="match status" value="1"/>
</dbReference>
<dbReference type="RefSeq" id="WP_159442897.1">
    <property type="nucleotide sequence ID" value="NZ_FUWM01000008.1"/>
</dbReference>
<name>A0A1T4LE40_9FIRM</name>
<proteinExistence type="predicted"/>
<evidence type="ECO:0000313" key="3">
    <source>
        <dbReference type="EMBL" id="SJZ53072.1"/>
    </source>
</evidence>
<gene>
    <name evidence="3" type="ORF">SAMN02745118_01103</name>
</gene>